<evidence type="ECO:0000256" key="2">
    <source>
        <dbReference type="SAM" id="MobiDB-lite"/>
    </source>
</evidence>
<dbReference type="PANTHER" id="PTHR47284:SF3">
    <property type="entry name" value="FATTY-ACID-BINDING PROTEIN 2"/>
    <property type="match status" value="1"/>
</dbReference>
<organism evidence="3 4">
    <name type="scientific">Coccomyxa viridis</name>
    <dbReference type="NCBI Taxonomy" id="1274662"/>
    <lineage>
        <taxon>Eukaryota</taxon>
        <taxon>Viridiplantae</taxon>
        <taxon>Chlorophyta</taxon>
        <taxon>core chlorophytes</taxon>
        <taxon>Trebouxiophyceae</taxon>
        <taxon>Trebouxiophyceae incertae sedis</taxon>
        <taxon>Coccomyxaceae</taxon>
        <taxon>Coccomyxa</taxon>
    </lineage>
</organism>
<dbReference type="Gene3D" id="1.10.890.20">
    <property type="match status" value="1"/>
</dbReference>
<name>A0ABP1GCA2_9CHLO</name>
<comment type="similarity">
    <text evidence="1">Belongs to the chalcone isomerase family.</text>
</comment>
<dbReference type="Proteomes" id="UP001497392">
    <property type="component" value="Unassembled WGS sequence"/>
</dbReference>
<dbReference type="InterPro" id="IPR016089">
    <property type="entry name" value="Chalcone_isomerase_bundle_sf"/>
</dbReference>
<dbReference type="InterPro" id="IPR036298">
    <property type="entry name" value="Chalcone_isomerase_sf"/>
</dbReference>
<comment type="caution">
    <text evidence="3">The sequence shown here is derived from an EMBL/GenBank/DDBJ whole genome shotgun (WGS) entry which is preliminary data.</text>
</comment>
<dbReference type="PANTHER" id="PTHR47284">
    <property type="entry name" value="FATTY-ACID-BINDING PROTEIN 2"/>
    <property type="match status" value="1"/>
</dbReference>
<evidence type="ECO:0000256" key="1">
    <source>
        <dbReference type="ARBA" id="ARBA00007166"/>
    </source>
</evidence>
<dbReference type="Gene3D" id="3.50.70.10">
    <property type="match status" value="1"/>
</dbReference>
<proteinExistence type="inferred from homology"/>
<evidence type="ECO:0000313" key="3">
    <source>
        <dbReference type="EMBL" id="CAL5228915.1"/>
    </source>
</evidence>
<keyword evidence="4" id="KW-1185">Reference proteome</keyword>
<sequence>MERHEDVEEAGSTPPRVTWFSPIRGFLRSGRSFASWGKAKVTRRRTPGKDALHEEQEPQAVDGPSQSRWPFALPNVSALGFLQQKGSASAAQQGKICFPQFLTLGGAGLVPSEERQELMAVGSRHFGHPAISSLIRVKIYDFAMYMDGGQAKESLLYKQYRGLLRTAPQDDLFYQRLRSSSDVKMALMVRASRNLPIKLLAGEYEKILRRRLAVVGGSPEDSALAEMVRNFREDQLPESIKSGKSVKKGTVLVFTRDEAGHLCAKADQHDLITVQSKPLCDAIFDLYVGDQPVSKKAKRMTGESFARLVTSEEYSAPRGPLVCEGDENVCQI</sequence>
<accession>A0ABP1GCA2</accession>
<dbReference type="EMBL" id="CAXHTA020000019">
    <property type="protein sequence ID" value="CAL5228915.1"/>
    <property type="molecule type" value="Genomic_DNA"/>
</dbReference>
<feature type="compositionally biased region" description="Basic and acidic residues" evidence="2">
    <location>
        <begin position="47"/>
        <end position="56"/>
    </location>
</feature>
<dbReference type="SUPFAM" id="SSF54626">
    <property type="entry name" value="Chalcone isomerase"/>
    <property type="match status" value="1"/>
</dbReference>
<feature type="region of interest" description="Disordered" evidence="2">
    <location>
        <begin position="37"/>
        <end position="67"/>
    </location>
</feature>
<dbReference type="InterPro" id="IPR016088">
    <property type="entry name" value="Chalcone_isomerase_3-sand"/>
</dbReference>
<protein>
    <submittedName>
        <fullName evidence="3">G12138 protein</fullName>
    </submittedName>
</protein>
<gene>
    <name evidence="3" type="primary">g12138</name>
    <name evidence="3" type="ORF">VP750_LOCUS10821</name>
</gene>
<evidence type="ECO:0000313" key="4">
    <source>
        <dbReference type="Proteomes" id="UP001497392"/>
    </source>
</evidence>
<reference evidence="3 4" key="1">
    <citation type="submission" date="2024-06" db="EMBL/GenBank/DDBJ databases">
        <authorList>
            <person name="Kraege A."/>
            <person name="Thomma B."/>
        </authorList>
    </citation>
    <scope>NUCLEOTIDE SEQUENCE [LARGE SCALE GENOMIC DNA]</scope>
</reference>